<dbReference type="eggNOG" id="COG1522">
    <property type="taxonomic scope" value="Bacteria"/>
</dbReference>
<dbReference type="GO" id="GO:0043200">
    <property type="term" value="P:response to amino acid"/>
    <property type="evidence" value="ECO:0007669"/>
    <property type="project" value="TreeGrafter"/>
</dbReference>
<dbReference type="InterPro" id="IPR000485">
    <property type="entry name" value="AsnC-type_HTH_dom"/>
</dbReference>
<protein>
    <recommendedName>
        <fullName evidence="4">HTH asnC-type domain-containing protein</fullName>
    </recommendedName>
</protein>
<accession>A0A081PKR6</accession>
<evidence type="ECO:0000259" key="4">
    <source>
        <dbReference type="PROSITE" id="PS50956"/>
    </source>
</evidence>
<dbReference type="GO" id="GO:0005829">
    <property type="term" value="C:cytosol"/>
    <property type="evidence" value="ECO:0007669"/>
    <property type="project" value="TreeGrafter"/>
</dbReference>
<dbReference type="Pfam" id="PF01037">
    <property type="entry name" value="AsnC_trans_reg"/>
    <property type="match status" value="1"/>
</dbReference>
<dbReference type="InterPro" id="IPR019887">
    <property type="entry name" value="Tscrpt_reg_AsnC/Lrp_C"/>
</dbReference>
<dbReference type="InterPro" id="IPR011008">
    <property type="entry name" value="Dimeric_a/b-barrel"/>
</dbReference>
<name>A0A081PKR6_9SPHI</name>
<evidence type="ECO:0000256" key="1">
    <source>
        <dbReference type="ARBA" id="ARBA00023015"/>
    </source>
</evidence>
<dbReference type="InterPro" id="IPR036388">
    <property type="entry name" value="WH-like_DNA-bd_sf"/>
</dbReference>
<dbReference type="EMBL" id="JNFF01000019">
    <property type="protein sequence ID" value="KEQ31289.1"/>
    <property type="molecule type" value="Genomic_DNA"/>
</dbReference>
<sequence length="154" mass="17580">MKTQLDSTSIGILKLLHQNGKLTNKELANSLHLSISPIFERRKRLEDLGFIKKYIAVIDRSKIESGLICITKITMLKHTGESFSNFRQCVLHAKEVLECYQLTGTFDFMLKIKTPDMASYHEFVKHNLANIEDVGKIMTSSVISQIKSEYDQTV</sequence>
<dbReference type="OrthoDB" id="9800326at2"/>
<proteinExistence type="predicted"/>
<dbReference type="PANTHER" id="PTHR30154">
    <property type="entry name" value="LEUCINE-RESPONSIVE REGULATORY PROTEIN"/>
    <property type="match status" value="1"/>
</dbReference>
<evidence type="ECO:0000256" key="2">
    <source>
        <dbReference type="ARBA" id="ARBA00023125"/>
    </source>
</evidence>
<gene>
    <name evidence="5" type="ORF">N180_03315</name>
</gene>
<evidence type="ECO:0000256" key="3">
    <source>
        <dbReference type="ARBA" id="ARBA00023163"/>
    </source>
</evidence>
<dbReference type="SUPFAM" id="SSF46785">
    <property type="entry name" value="Winged helix' DNA-binding domain"/>
    <property type="match status" value="1"/>
</dbReference>
<dbReference type="PANTHER" id="PTHR30154:SF34">
    <property type="entry name" value="TRANSCRIPTIONAL REGULATOR AZLB"/>
    <property type="match status" value="1"/>
</dbReference>
<keyword evidence="1" id="KW-0805">Transcription regulation</keyword>
<organism evidence="5 6">
    <name type="scientific">Pedobacter antarcticus 4BY</name>
    <dbReference type="NCBI Taxonomy" id="1358423"/>
    <lineage>
        <taxon>Bacteria</taxon>
        <taxon>Pseudomonadati</taxon>
        <taxon>Bacteroidota</taxon>
        <taxon>Sphingobacteriia</taxon>
        <taxon>Sphingobacteriales</taxon>
        <taxon>Sphingobacteriaceae</taxon>
        <taxon>Pedobacter</taxon>
    </lineage>
</organism>
<evidence type="ECO:0000313" key="6">
    <source>
        <dbReference type="Proteomes" id="UP000028007"/>
    </source>
</evidence>
<dbReference type="PRINTS" id="PR00033">
    <property type="entry name" value="HTHASNC"/>
</dbReference>
<keyword evidence="2" id="KW-0238">DNA-binding</keyword>
<dbReference type="Pfam" id="PF13412">
    <property type="entry name" value="HTH_24"/>
    <property type="match status" value="1"/>
</dbReference>
<dbReference type="PROSITE" id="PS50956">
    <property type="entry name" value="HTH_ASNC_2"/>
    <property type="match status" value="1"/>
</dbReference>
<keyword evidence="6" id="KW-1185">Reference proteome</keyword>
<dbReference type="Gene3D" id="3.30.70.920">
    <property type="match status" value="1"/>
</dbReference>
<dbReference type="SMART" id="SM00344">
    <property type="entry name" value="HTH_ASNC"/>
    <property type="match status" value="1"/>
</dbReference>
<dbReference type="SUPFAM" id="SSF54909">
    <property type="entry name" value="Dimeric alpha+beta barrel"/>
    <property type="match status" value="1"/>
</dbReference>
<dbReference type="Gene3D" id="1.10.10.10">
    <property type="entry name" value="Winged helix-like DNA-binding domain superfamily/Winged helix DNA-binding domain"/>
    <property type="match status" value="1"/>
</dbReference>
<reference evidence="5 6" key="1">
    <citation type="journal article" date="1992" name="Int. J. Syst. Bacteriol.">
        <title>Sphingobacterium antarcticus sp. nov. a Psychrotrophic Bacterium from the Soils of Schirmacher Oasis, Antarctica.</title>
        <authorList>
            <person name="Shivaji S."/>
            <person name="Ray M.K."/>
            <person name="Rao N.S."/>
            <person name="Saiserr L."/>
            <person name="Jagannadham M.V."/>
            <person name="Kumar G.S."/>
            <person name="Reddy G."/>
            <person name="Bhargava P.M."/>
        </authorList>
    </citation>
    <scope>NUCLEOTIDE SEQUENCE [LARGE SCALE GENOMIC DNA]</scope>
    <source>
        <strain evidence="5 6">4BY</strain>
    </source>
</reference>
<dbReference type="Proteomes" id="UP000028007">
    <property type="component" value="Unassembled WGS sequence"/>
</dbReference>
<dbReference type="GO" id="GO:0043565">
    <property type="term" value="F:sequence-specific DNA binding"/>
    <property type="evidence" value="ECO:0007669"/>
    <property type="project" value="InterPro"/>
</dbReference>
<dbReference type="RefSeq" id="WP_037438356.1">
    <property type="nucleotide sequence ID" value="NZ_JNFF01000019.1"/>
</dbReference>
<evidence type="ECO:0000313" key="5">
    <source>
        <dbReference type="EMBL" id="KEQ31289.1"/>
    </source>
</evidence>
<feature type="domain" description="HTH asnC-type" evidence="4">
    <location>
        <begin position="5"/>
        <end position="68"/>
    </location>
</feature>
<dbReference type="InterPro" id="IPR019888">
    <property type="entry name" value="Tscrpt_reg_AsnC-like"/>
</dbReference>
<dbReference type="AlphaFoldDB" id="A0A081PKR6"/>
<keyword evidence="3" id="KW-0804">Transcription</keyword>
<comment type="caution">
    <text evidence="5">The sequence shown here is derived from an EMBL/GenBank/DDBJ whole genome shotgun (WGS) entry which is preliminary data.</text>
</comment>
<dbReference type="InterPro" id="IPR036390">
    <property type="entry name" value="WH_DNA-bd_sf"/>
</dbReference>